<evidence type="ECO:0000259" key="2">
    <source>
        <dbReference type="PROSITE" id="PS50181"/>
    </source>
</evidence>
<evidence type="ECO:0000313" key="3">
    <source>
        <dbReference type="EMBL" id="MED6208816.1"/>
    </source>
</evidence>
<feature type="region of interest" description="Disordered" evidence="1">
    <location>
        <begin position="100"/>
        <end position="129"/>
    </location>
</feature>
<protein>
    <recommendedName>
        <fullName evidence="2">F-box domain-containing protein</fullName>
    </recommendedName>
</protein>
<reference evidence="3 4" key="1">
    <citation type="journal article" date="2023" name="Plants (Basel)">
        <title>Bridging the Gap: Combining Genomics and Transcriptomics Approaches to Understand Stylosanthes scabra, an Orphan Legume from the Brazilian Caatinga.</title>
        <authorList>
            <person name="Ferreira-Neto J.R.C."/>
            <person name="da Silva M.D."/>
            <person name="Binneck E."/>
            <person name="de Melo N.F."/>
            <person name="da Silva R.H."/>
            <person name="de Melo A.L.T.M."/>
            <person name="Pandolfi V."/>
            <person name="Bustamante F.O."/>
            <person name="Brasileiro-Vidal A.C."/>
            <person name="Benko-Iseppon A.M."/>
        </authorList>
    </citation>
    <scope>NUCLEOTIDE SEQUENCE [LARGE SCALE GENOMIC DNA]</scope>
    <source>
        <tissue evidence="3">Leaves</tissue>
    </source>
</reference>
<keyword evidence="4" id="KW-1185">Reference proteome</keyword>
<sequence>MEKKKLRRGSCRRHRQDLHILDLPIHLLSHIIATLPVSSVIRCASVCTSFRAIVSDPRFRHLYVSRAPTSFLLVSDRDRDRTRLLCLHSWGSASFLTPHSSSSLASIHPNRNRNRNLTSKSRSRSKSSSMFELKLKKDVELVNSSEGLVCLRGSGCVYYVCNPLLGEIVQLPPPPTTTTANLGFSAFGYETLSKRYKILQFAAHPHQTQFVAELYTLGDDSWTTIRTASALPTSRPNASFDPSLNAAIHWLAQSPTTNLSRLICSFDLRTNEFKWVPPPSCLDVDSLSGITLGVMKGCLCLCFVVPAANRFETWFMKDYGVQQSWTLSFYIDINSYCGLRLLDRHRPIAFTNNGDMWLKDGCASDSYSLVSYTPQTGSFKLIHAKVSSRMQAIPHVLSFVSLKDIVNLSGTHLSLHTSTLETYW</sequence>
<dbReference type="InterPro" id="IPR001810">
    <property type="entry name" value="F-box_dom"/>
</dbReference>
<dbReference type="Pfam" id="PF00646">
    <property type="entry name" value="F-box"/>
    <property type="match status" value="1"/>
</dbReference>
<dbReference type="PROSITE" id="PS50181">
    <property type="entry name" value="FBOX"/>
    <property type="match status" value="1"/>
</dbReference>
<gene>
    <name evidence="3" type="ORF">PIB30_048734</name>
</gene>
<feature type="domain" description="F-box" evidence="2">
    <location>
        <begin position="17"/>
        <end position="62"/>
    </location>
</feature>
<evidence type="ECO:0000313" key="4">
    <source>
        <dbReference type="Proteomes" id="UP001341840"/>
    </source>
</evidence>
<dbReference type="InterPro" id="IPR017451">
    <property type="entry name" value="F-box-assoc_interact_dom"/>
</dbReference>
<dbReference type="Pfam" id="PF08268">
    <property type="entry name" value="FBA_3"/>
    <property type="match status" value="1"/>
</dbReference>
<name>A0ABU6YFX8_9FABA</name>
<dbReference type="SUPFAM" id="SSF81383">
    <property type="entry name" value="F-box domain"/>
    <property type="match status" value="1"/>
</dbReference>
<dbReference type="NCBIfam" id="TIGR01640">
    <property type="entry name" value="F_box_assoc_1"/>
    <property type="match status" value="1"/>
</dbReference>
<dbReference type="InterPro" id="IPR013187">
    <property type="entry name" value="F-box-assoc_dom_typ3"/>
</dbReference>
<dbReference type="Proteomes" id="UP001341840">
    <property type="component" value="Unassembled WGS sequence"/>
</dbReference>
<evidence type="ECO:0000256" key="1">
    <source>
        <dbReference type="SAM" id="MobiDB-lite"/>
    </source>
</evidence>
<proteinExistence type="predicted"/>
<dbReference type="InterPro" id="IPR050796">
    <property type="entry name" value="SCF_F-box_component"/>
</dbReference>
<comment type="caution">
    <text evidence="3">The sequence shown here is derived from an EMBL/GenBank/DDBJ whole genome shotgun (WGS) entry which is preliminary data.</text>
</comment>
<dbReference type="Gene3D" id="1.20.1280.50">
    <property type="match status" value="1"/>
</dbReference>
<dbReference type="PANTHER" id="PTHR31672">
    <property type="entry name" value="BNACNNG10540D PROTEIN"/>
    <property type="match status" value="1"/>
</dbReference>
<dbReference type="InterPro" id="IPR036047">
    <property type="entry name" value="F-box-like_dom_sf"/>
</dbReference>
<dbReference type="EMBL" id="JASCZI010241977">
    <property type="protein sequence ID" value="MED6208816.1"/>
    <property type="molecule type" value="Genomic_DNA"/>
</dbReference>
<organism evidence="3 4">
    <name type="scientific">Stylosanthes scabra</name>
    <dbReference type="NCBI Taxonomy" id="79078"/>
    <lineage>
        <taxon>Eukaryota</taxon>
        <taxon>Viridiplantae</taxon>
        <taxon>Streptophyta</taxon>
        <taxon>Embryophyta</taxon>
        <taxon>Tracheophyta</taxon>
        <taxon>Spermatophyta</taxon>
        <taxon>Magnoliopsida</taxon>
        <taxon>eudicotyledons</taxon>
        <taxon>Gunneridae</taxon>
        <taxon>Pentapetalae</taxon>
        <taxon>rosids</taxon>
        <taxon>fabids</taxon>
        <taxon>Fabales</taxon>
        <taxon>Fabaceae</taxon>
        <taxon>Papilionoideae</taxon>
        <taxon>50 kb inversion clade</taxon>
        <taxon>dalbergioids sensu lato</taxon>
        <taxon>Dalbergieae</taxon>
        <taxon>Pterocarpus clade</taxon>
        <taxon>Stylosanthes</taxon>
    </lineage>
</organism>
<accession>A0ABU6YFX8</accession>
<dbReference type="PANTHER" id="PTHR31672:SF13">
    <property type="entry name" value="F-BOX PROTEIN CPR30-LIKE"/>
    <property type="match status" value="1"/>
</dbReference>
<dbReference type="SMART" id="SM00256">
    <property type="entry name" value="FBOX"/>
    <property type="match status" value="1"/>
</dbReference>